<protein>
    <recommendedName>
        <fullName evidence="3">Tick transposon</fullName>
    </recommendedName>
</protein>
<evidence type="ECO:0000313" key="2">
    <source>
        <dbReference type="Proteomes" id="UP000821866"/>
    </source>
</evidence>
<organism evidence="1 2">
    <name type="scientific">Rhipicephalus microplus</name>
    <name type="common">Cattle tick</name>
    <name type="synonym">Boophilus microplus</name>
    <dbReference type="NCBI Taxonomy" id="6941"/>
    <lineage>
        <taxon>Eukaryota</taxon>
        <taxon>Metazoa</taxon>
        <taxon>Ecdysozoa</taxon>
        <taxon>Arthropoda</taxon>
        <taxon>Chelicerata</taxon>
        <taxon>Arachnida</taxon>
        <taxon>Acari</taxon>
        <taxon>Parasitiformes</taxon>
        <taxon>Ixodida</taxon>
        <taxon>Ixodoidea</taxon>
        <taxon>Ixodidae</taxon>
        <taxon>Rhipicephalinae</taxon>
        <taxon>Rhipicephalus</taxon>
        <taxon>Boophilus</taxon>
    </lineage>
</organism>
<sequence length="120" mass="13202">MSEKRTLAVYQCHKNSTGMVHLYDKSLGSKLLFEARAGALRTLVCLSTIMEDVSDVRCRVCGEQDKRIEHVVLQCKGIGTTMMNGTSLETALGFEQAGGDDGWYSVDRAAVVATKGRHKY</sequence>
<reference evidence="1" key="2">
    <citation type="submission" date="2021-09" db="EMBL/GenBank/DDBJ databases">
        <authorList>
            <person name="Jia N."/>
            <person name="Wang J."/>
            <person name="Shi W."/>
            <person name="Du L."/>
            <person name="Sun Y."/>
            <person name="Zhan W."/>
            <person name="Jiang J."/>
            <person name="Wang Q."/>
            <person name="Zhang B."/>
            <person name="Ji P."/>
            <person name="Sakyi L.B."/>
            <person name="Cui X."/>
            <person name="Yuan T."/>
            <person name="Jiang B."/>
            <person name="Yang W."/>
            <person name="Lam T.T.-Y."/>
            <person name="Chang Q."/>
            <person name="Ding S."/>
            <person name="Wang X."/>
            <person name="Zhu J."/>
            <person name="Ruan X."/>
            <person name="Zhao L."/>
            <person name="Wei J."/>
            <person name="Que T."/>
            <person name="Du C."/>
            <person name="Cheng J."/>
            <person name="Dai P."/>
            <person name="Han X."/>
            <person name="Huang E."/>
            <person name="Gao Y."/>
            <person name="Liu J."/>
            <person name="Shao H."/>
            <person name="Ye R."/>
            <person name="Li L."/>
            <person name="Wei W."/>
            <person name="Wang X."/>
            <person name="Wang C."/>
            <person name="Huo Q."/>
            <person name="Li W."/>
            <person name="Guo W."/>
            <person name="Chen H."/>
            <person name="Chen S."/>
            <person name="Zhou L."/>
            <person name="Zhou L."/>
            <person name="Ni X."/>
            <person name="Tian J."/>
            <person name="Zhou Y."/>
            <person name="Sheng Y."/>
            <person name="Liu T."/>
            <person name="Pan Y."/>
            <person name="Xia L."/>
            <person name="Li J."/>
            <person name="Zhao F."/>
            <person name="Cao W."/>
        </authorList>
    </citation>
    <scope>NUCLEOTIDE SEQUENCE</scope>
    <source>
        <strain evidence="1">Rmic-2018</strain>
        <tissue evidence="1">Larvae</tissue>
    </source>
</reference>
<proteinExistence type="predicted"/>
<dbReference type="AlphaFoldDB" id="A0A9J6DZQ2"/>
<reference evidence="1" key="1">
    <citation type="journal article" date="2020" name="Cell">
        <title>Large-Scale Comparative Analyses of Tick Genomes Elucidate Their Genetic Diversity and Vector Capacities.</title>
        <authorList>
            <consortium name="Tick Genome and Microbiome Consortium (TIGMIC)"/>
            <person name="Jia N."/>
            <person name="Wang J."/>
            <person name="Shi W."/>
            <person name="Du L."/>
            <person name="Sun Y."/>
            <person name="Zhan W."/>
            <person name="Jiang J.F."/>
            <person name="Wang Q."/>
            <person name="Zhang B."/>
            <person name="Ji P."/>
            <person name="Bell-Sakyi L."/>
            <person name="Cui X.M."/>
            <person name="Yuan T.T."/>
            <person name="Jiang B.G."/>
            <person name="Yang W.F."/>
            <person name="Lam T.T."/>
            <person name="Chang Q.C."/>
            <person name="Ding S.J."/>
            <person name="Wang X.J."/>
            <person name="Zhu J.G."/>
            <person name="Ruan X.D."/>
            <person name="Zhao L."/>
            <person name="Wei J.T."/>
            <person name="Ye R.Z."/>
            <person name="Que T.C."/>
            <person name="Du C.H."/>
            <person name="Zhou Y.H."/>
            <person name="Cheng J.X."/>
            <person name="Dai P.F."/>
            <person name="Guo W.B."/>
            <person name="Han X.H."/>
            <person name="Huang E.J."/>
            <person name="Li L.F."/>
            <person name="Wei W."/>
            <person name="Gao Y.C."/>
            <person name="Liu J.Z."/>
            <person name="Shao H.Z."/>
            <person name="Wang X."/>
            <person name="Wang C.C."/>
            <person name="Yang T.C."/>
            <person name="Huo Q.B."/>
            <person name="Li W."/>
            <person name="Chen H.Y."/>
            <person name="Chen S.E."/>
            <person name="Zhou L.G."/>
            <person name="Ni X.B."/>
            <person name="Tian J.H."/>
            <person name="Sheng Y."/>
            <person name="Liu T."/>
            <person name="Pan Y.S."/>
            <person name="Xia L.Y."/>
            <person name="Li J."/>
            <person name="Zhao F."/>
            <person name="Cao W.C."/>
        </authorList>
    </citation>
    <scope>NUCLEOTIDE SEQUENCE</scope>
    <source>
        <strain evidence="1">Rmic-2018</strain>
    </source>
</reference>
<dbReference type="EMBL" id="JABSTU010000006">
    <property type="protein sequence ID" value="KAH8027516.1"/>
    <property type="molecule type" value="Genomic_DNA"/>
</dbReference>
<comment type="caution">
    <text evidence="1">The sequence shown here is derived from an EMBL/GenBank/DDBJ whole genome shotgun (WGS) entry which is preliminary data.</text>
</comment>
<evidence type="ECO:0008006" key="3">
    <source>
        <dbReference type="Google" id="ProtNLM"/>
    </source>
</evidence>
<name>A0A9J6DZQ2_RHIMP</name>
<gene>
    <name evidence="1" type="ORF">HPB51_007066</name>
</gene>
<evidence type="ECO:0000313" key="1">
    <source>
        <dbReference type="EMBL" id="KAH8027516.1"/>
    </source>
</evidence>
<accession>A0A9J6DZQ2</accession>
<keyword evidence="2" id="KW-1185">Reference proteome</keyword>
<dbReference type="Proteomes" id="UP000821866">
    <property type="component" value="Chromosome 4"/>
</dbReference>